<dbReference type="EMBL" id="JACBKZ010000013">
    <property type="protein sequence ID" value="KAF5936263.1"/>
    <property type="molecule type" value="Genomic_DNA"/>
</dbReference>
<evidence type="ECO:0000256" key="2">
    <source>
        <dbReference type="ARBA" id="ARBA00022723"/>
    </source>
</evidence>
<protein>
    <submittedName>
        <fullName evidence="5">Uncharacterized protein</fullName>
    </submittedName>
</protein>
<dbReference type="GO" id="GO:0008253">
    <property type="term" value="F:5'-nucleotidase activity"/>
    <property type="evidence" value="ECO:0007669"/>
    <property type="project" value="TreeGrafter"/>
</dbReference>
<dbReference type="InterPro" id="IPR023214">
    <property type="entry name" value="HAD_sf"/>
</dbReference>
<organism evidence="5 6">
    <name type="scientific">Camellia sinensis</name>
    <name type="common">Tea plant</name>
    <name type="synonym">Thea sinensis</name>
    <dbReference type="NCBI Taxonomy" id="4442"/>
    <lineage>
        <taxon>Eukaryota</taxon>
        <taxon>Viridiplantae</taxon>
        <taxon>Streptophyta</taxon>
        <taxon>Embryophyta</taxon>
        <taxon>Tracheophyta</taxon>
        <taxon>Spermatophyta</taxon>
        <taxon>Magnoliopsida</taxon>
        <taxon>eudicotyledons</taxon>
        <taxon>Gunneridae</taxon>
        <taxon>Pentapetalae</taxon>
        <taxon>asterids</taxon>
        <taxon>Ericales</taxon>
        <taxon>Theaceae</taxon>
        <taxon>Camellia</taxon>
    </lineage>
</organism>
<reference evidence="6" key="1">
    <citation type="journal article" date="2020" name="Nat. Commun.">
        <title>Genome assembly of wild tea tree DASZ reveals pedigree and selection history of tea varieties.</title>
        <authorList>
            <person name="Zhang W."/>
            <person name="Zhang Y."/>
            <person name="Qiu H."/>
            <person name="Guo Y."/>
            <person name="Wan H."/>
            <person name="Zhang X."/>
            <person name="Scossa F."/>
            <person name="Alseekh S."/>
            <person name="Zhang Q."/>
            <person name="Wang P."/>
            <person name="Xu L."/>
            <person name="Schmidt M.H."/>
            <person name="Jia X."/>
            <person name="Li D."/>
            <person name="Zhu A."/>
            <person name="Guo F."/>
            <person name="Chen W."/>
            <person name="Ni D."/>
            <person name="Usadel B."/>
            <person name="Fernie A.R."/>
            <person name="Wen W."/>
        </authorList>
    </citation>
    <scope>NUCLEOTIDE SEQUENCE [LARGE SCALE GENOMIC DNA]</scope>
    <source>
        <strain evidence="6">cv. G240</strain>
    </source>
</reference>
<dbReference type="Gene3D" id="3.40.50.1000">
    <property type="entry name" value="HAD superfamily/HAD-like"/>
    <property type="match status" value="1"/>
</dbReference>
<proteinExistence type="inferred from homology"/>
<keyword evidence="6" id="KW-1185">Reference proteome</keyword>
<accession>A0A7J7G6A3</accession>
<evidence type="ECO:0000256" key="1">
    <source>
        <dbReference type="ARBA" id="ARBA00009589"/>
    </source>
</evidence>
<dbReference type="PANTHER" id="PTHR12103:SF15">
    <property type="entry name" value="CYTOSOLIC PURINE 5'-NUCLEOTIDASE"/>
    <property type="match status" value="1"/>
</dbReference>
<evidence type="ECO:0000256" key="3">
    <source>
        <dbReference type="ARBA" id="ARBA00022801"/>
    </source>
</evidence>
<dbReference type="Pfam" id="PF05761">
    <property type="entry name" value="5_nucleotid"/>
    <property type="match status" value="1"/>
</dbReference>
<dbReference type="Pfam" id="PF03386">
    <property type="entry name" value="ENOD93"/>
    <property type="match status" value="1"/>
</dbReference>
<comment type="caution">
    <text evidence="5">The sequence shown here is derived from an EMBL/GenBank/DDBJ whole genome shotgun (WGS) entry which is preliminary data.</text>
</comment>
<dbReference type="InterPro" id="IPR008380">
    <property type="entry name" value="HAD-SF_hydro_IG_5-nucl"/>
</dbReference>
<dbReference type="GO" id="GO:0046872">
    <property type="term" value="F:metal ion binding"/>
    <property type="evidence" value="ECO:0007669"/>
    <property type="project" value="UniProtKB-KW"/>
</dbReference>
<evidence type="ECO:0000313" key="6">
    <source>
        <dbReference type="Proteomes" id="UP000593564"/>
    </source>
</evidence>
<dbReference type="SUPFAM" id="SSF56784">
    <property type="entry name" value="HAD-like"/>
    <property type="match status" value="1"/>
</dbReference>
<gene>
    <name evidence="5" type="ORF">HYC85_027392</name>
</gene>
<keyword evidence="3" id="KW-0378">Hydrolase</keyword>
<dbReference type="AlphaFoldDB" id="A0A7J7G6A3"/>
<dbReference type="InterPro" id="IPR005050">
    <property type="entry name" value="Enod93"/>
</dbReference>
<evidence type="ECO:0000313" key="5">
    <source>
        <dbReference type="EMBL" id="KAF5936263.1"/>
    </source>
</evidence>
<keyword evidence="4" id="KW-0460">Magnesium</keyword>
<evidence type="ECO:0000256" key="4">
    <source>
        <dbReference type="ARBA" id="ARBA00022842"/>
    </source>
</evidence>
<name>A0A7J7G6A3_CAMSI</name>
<dbReference type="PANTHER" id="PTHR12103">
    <property type="entry name" value="5'-NUCLEOTIDASE DOMAIN-CONTAINING"/>
    <property type="match status" value="1"/>
</dbReference>
<dbReference type="Proteomes" id="UP000593564">
    <property type="component" value="Unassembled WGS sequence"/>
</dbReference>
<keyword evidence="2" id="KW-0479">Metal-binding</keyword>
<reference evidence="5 6" key="2">
    <citation type="submission" date="2020-07" db="EMBL/GenBank/DDBJ databases">
        <title>Genome assembly of wild tea tree DASZ reveals pedigree and selection history of tea varieties.</title>
        <authorList>
            <person name="Zhang W."/>
        </authorList>
    </citation>
    <scope>NUCLEOTIDE SEQUENCE [LARGE SCALE GENOMIC DNA]</scope>
    <source>
        <strain evidence="6">cv. G240</strain>
        <tissue evidence="5">Leaf</tissue>
    </source>
</reference>
<sequence length="281" mass="30287">MGIPSTMRDAWANRRNSPLIASPAEDQKILNSRRCTQEGVRAGVKAASIACVGSAVPTINNSFAILEQLESADLVILEEEDDATSVANANVFGVPNQAQIDLDAKKLQSYVKEKSLMSEKVYGTTQTSSHLTAKQSFFHDENRANLFEVEPASRMLLNTDNGTPMPQEGNVGHLHKLLGIESSSQVLYVGDHIYGDILRSKKVLAVTWIAGLGDVGWGVGGIDAEATMLGQTCMKWVAVFSSSSKGAKENAASASPKPVVAGNSDCNARNFLERYKIWSKN</sequence>
<dbReference type="InterPro" id="IPR036412">
    <property type="entry name" value="HAD-like_sf"/>
</dbReference>
<comment type="similarity">
    <text evidence="1">Belongs to the 5'(3')-deoxyribonucleotidase family.</text>
</comment>